<accession>A0A0E9R5I6</accession>
<dbReference type="AlphaFoldDB" id="A0A0E9R5I6"/>
<protein>
    <submittedName>
        <fullName evidence="1">Uncharacterized protein</fullName>
    </submittedName>
</protein>
<proteinExistence type="predicted"/>
<evidence type="ECO:0000313" key="1">
    <source>
        <dbReference type="EMBL" id="JAH24411.1"/>
    </source>
</evidence>
<dbReference type="EMBL" id="GBXM01084166">
    <property type="protein sequence ID" value="JAH24411.1"/>
    <property type="molecule type" value="Transcribed_RNA"/>
</dbReference>
<organism evidence="1">
    <name type="scientific">Anguilla anguilla</name>
    <name type="common">European freshwater eel</name>
    <name type="synonym">Muraena anguilla</name>
    <dbReference type="NCBI Taxonomy" id="7936"/>
    <lineage>
        <taxon>Eukaryota</taxon>
        <taxon>Metazoa</taxon>
        <taxon>Chordata</taxon>
        <taxon>Craniata</taxon>
        <taxon>Vertebrata</taxon>
        <taxon>Euteleostomi</taxon>
        <taxon>Actinopterygii</taxon>
        <taxon>Neopterygii</taxon>
        <taxon>Teleostei</taxon>
        <taxon>Anguilliformes</taxon>
        <taxon>Anguillidae</taxon>
        <taxon>Anguilla</taxon>
    </lineage>
</organism>
<sequence>MVLPKRLVSPPCCPPTSQFRSRVPSPMKRKQCIMGLLALFLTHGDLAAVSARHERACVQSAFIPNIPNLVCGGLGGGTTSAFSLKSMLRTYAD</sequence>
<name>A0A0E9R5I6_ANGAN</name>
<reference evidence="1" key="2">
    <citation type="journal article" date="2015" name="Fish Shellfish Immunol.">
        <title>Early steps in the European eel (Anguilla anguilla)-Vibrio vulnificus interaction in the gills: Role of the RtxA13 toxin.</title>
        <authorList>
            <person name="Callol A."/>
            <person name="Pajuelo D."/>
            <person name="Ebbesson L."/>
            <person name="Teles M."/>
            <person name="MacKenzie S."/>
            <person name="Amaro C."/>
        </authorList>
    </citation>
    <scope>NUCLEOTIDE SEQUENCE</scope>
</reference>
<reference evidence="1" key="1">
    <citation type="submission" date="2014-11" db="EMBL/GenBank/DDBJ databases">
        <authorList>
            <person name="Amaro Gonzalez C."/>
        </authorList>
    </citation>
    <scope>NUCLEOTIDE SEQUENCE</scope>
</reference>